<organism evidence="1 2">
    <name type="scientific">Anaerotruncus colihominis</name>
    <dbReference type="NCBI Taxonomy" id="169435"/>
    <lineage>
        <taxon>Bacteria</taxon>
        <taxon>Bacillati</taxon>
        <taxon>Bacillota</taxon>
        <taxon>Clostridia</taxon>
        <taxon>Eubacteriales</taxon>
        <taxon>Oscillospiraceae</taxon>
        <taxon>Anaerotruncus</taxon>
    </lineage>
</organism>
<accession>A0A174T7P6</accession>
<dbReference type="OrthoDB" id="2054816at2"/>
<dbReference type="EMBL" id="CZBE01000022">
    <property type="protein sequence ID" value="CUQ03948.1"/>
    <property type="molecule type" value="Genomic_DNA"/>
</dbReference>
<reference evidence="1 2" key="1">
    <citation type="submission" date="2015-09" db="EMBL/GenBank/DDBJ databases">
        <authorList>
            <consortium name="Pathogen Informatics"/>
        </authorList>
    </citation>
    <scope>NUCLEOTIDE SEQUENCE [LARGE SCALE GENOMIC DNA]</scope>
    <source>
        <strain evidence="1 2">2789STDY5834939</strain>
    </source>
</reference>
<protein>
    <submittedName>
        <fullName evidence="1">Uncharacterized protein</fullName>
    </submittedName>
</protein>
<evidence type="ECO:0000313" key="2">
    <source>
        <dbReference type="Proteomes" id="UP000095765"/>
    </source>
</evidence>
<dbReference type="RefSeq" id="WP_055245752.1">
    <property type="nucleotide sequence ID" value="NZ_CZBE01000022.1"/>
</dbReference>
<dbReference type="Proteomes" id="UP000095765">
    <property type="component" value="Unassembled WGS sequence"/>
</dbReference>
<proteinExistence type="predicted"/>
<gene>
    <name evidence="1" type="ORF">ERS852551_02863</name>
</gene>
<name>A0A174T7P6_9FIRM</name>
<sequence>MTIVQSIETIRDWLEANICPLVELKLPDDNAVAETYPYKLVKPAAFSLFVPGKDRLPPSVAAPIPSVCVQLLEGSDSLLEGKGRLRVRLVFSAWNPGPHGPDTLPPASGVDIHVEPAKAAGSLPHSGAGAGSFTRNADGWRDAWSFVDVALRELENAEYLGGLRIAKEEGIAFGPLTEQDAVVDYYPYWFAWISFSVQYGIARNPKQYRDLL</sequence>
<dbReference type="AlphaFoldDB" id="A0A174T7P6"/>
<evidence type="ECO:0000313" key="1">
    <source>
        <dbReference type="EMBL" id="CUQ03948.1"/>
    </source>
</evidence>